<reference evidence="1 2" key="2">
    <citation type="submission" date="2018-11" db="EMBL/GenBank/DDBJ databases">
        <authorList>
            <consortium name="Pathogen Informatics"/>
        </authorList>
    </citation>
    <scope>NUCLEOTIDE SEQUENCE [LARGE SCALE GENOMIC DNA]</scope>
    <source>
        <strain evidence="1 2">NST_G2</strain>
    </source>
</reference>
<name>A0A183S846_SCHSO</name>
<organism evidence="3">
    <name type="scientific">Schistocephalus solidus</name>
    <name type="common">Tapeworm</name>
    <dbReference type="NCBI Taxonomy" id="70667"/>
    <lineage>
        <taxon>Eukaryota</taxon>
        <taxon>Metazoa</taxon>
        <taxon>Spiralia</taxon>
        <taxon>Lophotrochozoa</taxon>
        <taxon>Platyhelminthes</taxon>
        <taxon>Cestoda</taxon>
        <taxon>Eucestoda</taxon>
        <taxon>Diphyllobothriidea</taxon>
        <taxon>Diphyllobothriidae</taxon>
        <taxon>Schistocephalus</taxon>
    </lineage>
</organism>
<dbReference type="EMBL" id="UYSU01000263">
    <property type="protein sequence ID" value="VDL85528.1"/>
    <property type="molecule type" value="Genomic_DNA"/>
</dbReference>
<reference evidence="3" key="1">
    <citation type="submission" date="2016-06" db="UniProtKB">
        <authorList>
            <consortium name="WormBaseParasite"/>
        </authorList>
    </citation>
    <scope>IDENTIFICATION</scope>
</reference>
<evidence type="ECO:0000313" key="1">
    <source>
        <dbReference type="EMBL" id="VDL85528.1"/>
    </source>
</evidence>
<dbReference type="Proteomes" id="UP000275846">
    <property type="component" value="Unassembled WGS sequence"/>
</dbReference>
<accession>A0A183S846</accession>
<protein>
    <submittedName>
        <fullName evidence="3">Reverse transcriptase domain-containing protein</fullName>
    </submittedName>
</protein>
<dbReference type="WBParaSite" id="SSLN_0000041201-mRNA-1">
    <property type="protein sequence ID" value="SSLN_0000041201-mRNA-1"/>
    <property type="gene ID" value="SSLN_0000041201"/>
</dbReference>
<evidence type="ECO:0000313" key="2">
    <source>
        <dbReference type="Proteomes" id="UP000275846"/>
    </source>
</evidence>
<keyword evidence="2" id="KW-1185">Reference proteome</keyword>
<proteinExistence type="predicted"/>
<dbReference type="AlphaFoldDB" id="A0A183S846"/>
<evidence type="ECO:0000313" key="3">
    <source>
        <dbReference type="WBParaSite" id="SSLN_0000041201-mRNA-1"/>
    </source>
</evidence>
<sequence length="278" mass="31063">MQGRGNCIEEEFARLVSKFGIGVAHRPEATIRCQLLQPKDPIPLNRKSGVIYRIDCRCGRANYVGETGKRGCTRMHEHELAVRRKDKLSLVAAHASSPGHEVDFGSVRILGQSDDRISRFCGNRGTRPRNQSIDISIFQLHINPCANKSMALMKVIIGRVTNGVKHGCVLAPNLFSRMLYVMLMDAYRDEQPGICIAFRTDGHLNSRHMQASTRVSTITVHELLFADDCTLNTVMEEEDMKRSMDFVVAGCANFGLTISTAKRLSYTSLHPARNTMLL</sequence>
<gene>
    <name evidence="1" type="ORF">SSLN_LOCUS394</name>
</gene>
<dbReference type="OrthoDB" id="425014at2759"/>